<sequence length="142" mass="16712">MLQDILSNPNVDIRLRMKAVFLVGDLAECQLENIDKAEMLFFSNRLFLKSVVDLTPSSDLDLQEKALIAIKSLLQLKTTEAMVFEEFCRLGEALERTNKQLEDLMLEDDDRREYVTDVESPHKEVEQLKEFYFKDQIERMYK</sequence>
<accession>A0A9W7MND3</accession>
<dbReference type="EMBL" id="BSYR01000052">
    <property type="protein sequence ID" value="GMJ08604.1"/>
    <property type="molecule type" value="Genomic_DNA"/>
</dbReference>
<reference evidence="1" key="1">
    <citation type="submission" date="2023-05" db="EMBL/GenBank/DDBJ databases">
        <title>Genome and transcriptome analyses reveal genes involved in the formation of fine ridges on petal epidermal cells in Hibiscus trionum.</title>
        <authorList>
            <person name="Koshimizu S."/>
            <person name="Masuda S."/>
            <person name="Ishii T."/>
            <person name="Shirasu K."/>
            <person name="Hoshino A."/>
            <person name="Arita M."/>
        </authorList>
    </citation>
    <scope>NUCLEOTIDE SEQUENCE</scope>
    <source>
        <strain evidence="1">Hamamatsu line</strain>
    </source>
</reference>
<evidence type="ECO:0000313" key="2">
    <source>
        <dbReference type="Proteomes" id="UP001165190"/>
    </source>
</evidence>
<dbReference type="Proteomes" id="UP001165190">
    <property type="component" value="Unassembled WGS sequence"/>
</dbReference>
<keyword evidence="2" id="KW-1185">Reference proteome</keyword>
<dbReference type="PANTHER" id="PTHR19316:SF32">
    <property type="entry name" value="ARM REPEAT SUPERFAMILY PROTEIN"/>
    <property type="match status" value="1"/>
</dbReference>
<dbReference type="OrthoDB" id="10250458at2759"/>
<dbReference type="SUPFAM" id="SSF48371">
    <property type="entry name" value="ARM repeat"/>
    <property type="match status" value="1"/>
</dbReference>
<dbReference type="GO" id="GO:0000774">
    <property type="term" value="F:adenyl-nucleotide exchange factor activity"/>
    <property type="evidence" value="ECO:0007669"/>
    <property type="project" value="TreeGrafter"/>
</dbReference>
<proteinExistence type="predicted"/>
<gene>
    <name evidence="1" type="ORF">HRI_004529600</name>
</gene>
<organism evidence="1 2">
    <name type="scientific">Hibiscus trionum</name>
    <name type="common">Flower of an hour</name>
    <dbReference type="NCBI Taxonomy" id="183268"/>
    <lineage>
        <taxon>Eukaryota</taxon>
        <taxon>Viridiplantae</taxon>
        <taxon>Streptophyta</taxon>
        <taxon>Embryophyta</taxon>
        <taxon>Tracheophyta</taxon>
        <taxon>Spermatophyta</taxon>
        <taxon>Magnoliopsida</taxon>
        <taxon>eudicotyledons</taxon>
        <taxon>Gunneridae</taxon>
        <taxon>Pentapetalae</taxon>
        <taxon>rosids</taxon>
        <taxon>malvids</taxon>
        <taxon>Malvales</taxon>
        <taxon>Malvaceae</taxon>
        <taxon>Malvoideae</taxon>
        <taxon>Hibiscus</taxon>
    </lineage>
</organism>
<name>A0A9W7MND3_HIBTR</name>
<dbReference type="Gene3D" id="1.25.10.10">
    <property type="entry name" value="Leucine-rich Repeat Variant"/>
    <property type="match status" value="1"/>
</dbReference>
<dbReference type="GO" id="GO:0005783">
    <property type="term" value="C:endoplasmic reticulum"/>
    <property type="evidence" value="ECO:0007669"/>
    <property type="project" value="TreeGrafter"/>
</dbReference>
<dbReference type="PANTHER" id="PTHR19316">
    <property type="entry name" value="PROTEIN FOLDING REGULATOR"/>
    <property type="match status" value="1"/>
</dbReference>
<dbReference type="AlphaFoldDB" id="A0A9W7MND3"/>
<protein>
    <submittedName>
        <fullName evidence="1">Uncharacterized protein</fullName>
    </submittedName>
</protein>
<dbReference type="InterPro" id="IPR050693">
    <property type="entry name" value="Hsp70_NEF-Inhibitors"/>
</dbReference>
<evidence type="ECO:0000313" key="1">
    <source>
        <dbReference type="EMBL" id="GMJ08604.1"/>
    </source>
</evidence>
<dbReference type="InterPro" id="IPR016024">
    <property type="entry name" value="ARM-type_fold"/>
</dbReference>
<dbReference type="InterPro" id="IPR011989">
    <property type="entry name" value="ARM-like"/>
</dbReference>
<comment type="caution">
    <text evidence="1">The sequence shown here is derived from an EMBL/GenBank/DDBJ whole genome shotgun (WGS) entry which is preliminary data.</text>
</comment>